<dbReference type="GO" id="GO:0032259">
    <property type="term" value="P:methylation"/>
    <property type="evidence" value="ECO:0007669"/>
    <property type="project" value="UniProtKB-KW"/>
</dbReference>
<reference evidence="8" key="1">
    <citation type="submission" date="2019-05" db="EMBL/GenBank/DDBJ databases">
        <title>Annotation for the trematode Fasciolopsis buski.</title>
        <authorList>
            <person name="Choi Y.-J."/>
        </authorList>
    </citation>
    <scope>NUCLEOTIDE SEQUENCE</scope>
    <source>
        <strain evidence="8">HT</strain>
        <tissue evidence="8">Whole worm</tissue>
    </source>
</reference>
<dbReference type="GO" id="GO:0033528">
    <property type="term" value="P:S-methylmethionine cycle"/>
    <property type="evidence" value="ECO:0007669"/>
    <property type="project" value="TreeGrafter"/>
</dbReference>
<evidence type="ECO:0000256" key="4">
    <source>
        <dbReference type="ARBA" id="ARBA00022833"/>
    </source>
</evidence>
<dbReference type="UniPathway" id="UPA00051">
    <property type="reaction ID" value="UER00083"/>
</dbReference>
<dbReference type="GO" id="GO:0008898">
    <property type="term" value="F:S-adenosylmethionine-homocysteine S-methyltransferase activity"/>
    <property type="evidence" value="ECO:0007669"/>
    <property type="project" value="TreeGrafter"/>
</dbReference>
<proteinExistence type="predicted"/>
<evidence type="ECO:0000313" key="8">
    <source>
        <dbReference type="EMBL" id="KAA0200213.1"/>
    </source>
</evidence>
<keyword evidence="3 6" id="KW-0479">Metal-binding</keyword>
<dbReference type="PANTHER" id="PTHR46015">
    <property type="entry name" value="ZGC:172121"/>
    <property type="match status" value="1"/>
</dbReference>
<organism evidence="8 9">
    <name type="scientific">Fasciolopsis buskii</name>
    <dbReference type="NCBI Taxonomy" id="27845"/>
    <lineage>
        <taxon>Eukaryota</taxon>
        <taxon>Metazoa</taxon>
        <taxon>Spiralia</taxon>
        <taxon>Lophotrochozoa</taxon>
        <taxon>Platyhelminthes</taxon>
        <taxon>Trematoda</taxon>
        <taxon>Digenea</taxon>
        <taxon>Plagiorchiida</taxon>
        <taxon>Echinostomata</taxon>
        <taxon>Echinostomatoidea</taxon>
        <taxon>Fasciolidae</taxon>
        <taxon>Fasciolopsis</taxon>
    </lineage>
</organism>
<dbReference type="EMBL" id="LUCM01000678">
    <property type="protein sequence ID" value="KAA0200213.1"/>
    <property type="molecule type" value="Genomic_DNA"/>
</dbReference>
<dbReference type="InterPro" id="IPR036589">
    <property type="entry name" value="HCY_dom_sf"/>
</dbReference>
<evidence type="ECO:0000259" key="7">
    <source>
        <dbReference type="PROSITE" id="PS50970"/>
    </source>
</evidence>
<dbReference type="Gene3D" id="3.20.20.330">
    <property type="entry name" value="Homocysteine-binding-like domain"/>
    <property type="match status" value="1"/>
</dbReference>
<dbReference type="AlphaFoldDB" id="A0A8E0S2U3"/>
<comment type="cofactor">
    <cofactor evidence="6">
        <name>Zn(2+)</name>
        <dbReference type="ChEBI" id="CHEBI:29105"/>
    </cofactor>
</comment>
<comment type="pathway">
    <text evidence="5">Amino-acid biosynthesis; L-methionine biosynthesis via de novo pathway.</text>
</comment>
<dbReference type="Pfam" id="PF02574">
    <property type="entry name" value="S-methyl_trans"/>
    <property type="match status" value="1"/>
</dbReference>
<evidence type="ECO:0000256" key="3">
    <source>
        <dbReference type="ARBA" id="ARBA00022723"/>
    </source>
</evidence>
<keyword evidence="4 6" id="KW-0862">Zinc</keyword>
<dbReference type="OrthoDB" id="261426at2759"/>
<dbReference type="InterPro" id="IPR017226">
    <property type="entry name" value="BHMT-like"/>
</dbReference>
<dbReference type="PROSITE" id="PS50970">
    <property type="entry name" value="HCY"/>
    <property type="match status" value="1"/>
</dbReference>
<sequence>MALERIAQWKKEIRVLDGGFGSECEKWSRLPIDGHKAWSSRLLKDDPNLVCEIHKSFLRSGCDVISTNTYQVSPGTLSEALNVSLAEAKELMRHAVRLARRAVDAVLEEEHRNASAYNRKLPILIAGSLGSYGACLADGSEYSGEYGKTMEFTELVEFHQARAELLLEAGVDLLAWETIPLRFEVAAICEVMRRLPNAVGWVSIISLDGQTSAGGDPLHEIALEVDKCDRIFAIGVNCSIPHQLIPQALANLSGIYDSCEPGTEEGFHPPPCEKRPGCHSNGPDALHDRKILLLYANSGERWVTVKSKRSRFRGYWVWPPKTGPKLWARVMSRFAMRRGLDVPPLPSDFVIRIHTKKDGTSPVKAQWVGGCCRVGPEQVAQLAEWMKPDEVFRSESISESSQYMFTLGSSRLDQTKVLGSDCSRRRRATIANCGDHIKKLRRSFARKTL</sequence>
<protein>
    <submittedName>
        <fullName evidence="8">Homocysteine S-methyltransferase</fullName>
    </submittedName>
</protein>
<evidence type="ECO:0000256" key="5">
    <source>
        <dbReference type="ARBA" id="ARBA00034478"/>
    </source>
</evidence>
<dbReference type="InterPro" id="IPR003726">
    <property type="entry name" value="HCY_dom"/>
</dbReference>
<keyword evidence="1 6" id="KW-0489">Methyltransferase</keyword>
<evidence type="ECO:0000256" key="6">
    <source>
        <dbReference type="PROSITE-ProRule" id="PRU00333"/>
    </source>
</evidence>
<feature type="binding site" evidence="6">
    <location>
        <position position="372"/>
    </location>
    <ligand>
        <name>Zn(2+)</name>
        <dbReference type="ChEBI" id="CHEBI:29105"/>
    </ligand>
</feature>
<keyword evidence="9" id="KW-1185">Reference proteome</keyword>
<dbReference type="GO" id="GO:0008270">
    <property type="term" value="F:zinc ion binding"/>
    <property type="evidence" value="ECO:0007669"/>
    <property type="project" value="InterPro"/>
</dbReference>
<dbReference type="PANTHER" id="PTHR46015:SF1">
    <property type="entry name" value="HOMOCYSTEINE S-METHYLTRANSFERASE-LIKE ISOFORM 1"/>
    <property type="match status" value="1"/>
</dbReference>
<dbReference type="PIRSF" id="PIRSF037505">
    <property type="entry name" value="Betaine_HMT"/>
    <property type="match status" value="1"/>
</dbReference>
<accession>A0A8E0S2U3</accession>
<keyword evidence="2 6" id="KW-0808">Transferase</keyword>
<feature type="domain" description="Hcy-binding" evidence="7">
    <location>
        <begin position="2"/>
        <end position="386"/>
    </location>
</feature>
<dbReference type="Proteomes" id="UP000728185">
    <property type="component" value="Unassembled WGS sequence"/>
</dbReference>
<evidence type="ECO:0000313" key="9">
    <source>
        <dbReference type="Proteomes" id="UP000728185"/>
    </source>
</evidence>
<evidence type="ECO:0000256" key="2">
    <source>
        <dbReference type="ARBA" id="ARBA00022679"/>
    </source>
</evidence>
<dbReference type="InterPro" id="IPR051486">
    <property type="entry name" value="Hcy_S-methyltransferase"/>
</dbReference>
<evidence type="ECO:0000256" key="1">
    <source>
        <dbReference type="ARBA" id="ARBA00022603"/>
    </source>
</evidence>
<feature type="binding site" evidence="6">
    <location>
        <position position="238"/>
    </location>
    <ligand>
        <name>Zn(2+)</name>
        <dbReference type="ChEBI" id="CHEBI:29105"/>
    </ligand>
</feature>
<gene>
    <name evidence="8" type="ORF">FBUS_03298</name>
</gene>
<name>A0A8E0S2U3_9TREM</name>
<feature type="binding site" evidence="6">
    <location>
        <position position="371"/>
    </location>
    <ligand>
        <name>Zn(2+)</name>
        <dbReference type="ChEBI" id="CHEBI:29105"/>
    </ligand>
</feature>
<dbReference type="SUPFAM" id="SSF82282">
    <property type="entry name" value="Homocysteine S-methyltransferase"/>
    <property type="match status" value="1"/>
</dbReference>
<comment type="caution">
    <text evidence="8">The sequence shown here is derived from an EMBL/GenBank/DDBJ whole genome shotgun (WGS) entry which is preliminary data.</text>
</comment>
<dbReference type="GO" id="GO:0009086">
    <property type="term" value="P:methionine biosynthetic process"/>
    <property type="evidence" value="ECO:0007669"/>
    <property type="project" value="InterPro"/>
</dbReference>